<sequence length="93" mass="11255">NRWFSDESYRRELEKRLDLPGVTDETMDRVVMAGSSFTEWKRDGEARMMRVMDRWMLYKRNGYYLSLFDPRTRELAKKIFNMDCPLEELSDDG</sequence>
<evidence type="ECO:0000313" key="1">
    <source>
        <dbReference type="EMBL" id="GAG31667.1"/>
    </source>
</evidence>
<organism evidence="1">
    <name type="scientific">marine sediment metagenome</name>
    <dbReference type="NCBI Taxonomy" id="412755"/>
    <lineage>
        <taxon>unclassified sequences</taxon>
        <taxon>metagenomes</taxon>
        <taxon>ecological metagenomes</taxon>
    </lineage>
</organism>
<reference evidence="1" key="1">
    <citation type="journal article" date="2014" name="Front. Microbiol.">
        <title>High frequency of phylogenetically diverse reductive dehalogenase-homologous genes in deep subseafloor sedimentary metagenomes.</title>
        <authorList>
            <person name="Kawai M."/>
            <person name="Futagami T."/>
            <person name="Toyoda A."/>
            <person name="Takaki Y."/>
            <person name="Nishi S."/>
            <person name="Hori S."/>
            <person name="Arai W."/>
            <person name="Tsubouchi T."/>
            <person name="Morono Y."/>
            <person name="Uchiyama I."/>
            <person name="Ito T."/>
            <person name="Fujiyama A."/>
            <person name="Inagaki F."/>
            <person name="Takami H."/>
        </authorList>
    </citation>
    <scope>NUCLEOTIDE SEQUENCE</scope>
    <source>
        <strain evidence="1">Expedition CK06-06</strain>
    </source>
</reference>
<dbReference type="AlphaFoldDB" id="X0X8C7"/>
<proteinExistence type="predicted"/>
<feature type="non-terminal residue" evidence="1">
    <location>
        <position position="1"/>
    </location>
</feature>
<accession>X0X8C7</accession>
<protein>
    <submittedName>
        <fullName evidence="1">Uncharacterized protein</fullName>
    </submittedName>
</protein>
<comment type="caution">
    <text evidence="1">The sequence shown here is derived from an EMBL/GenBank/DDBJ whole genome shotgun (WGS) entry which is preliminary data.</text>
</comment>
<name>X0X8C7_9ZZZZ</name>
<gene>
    <name evidence="1" type="ORF">S01H1_64759</name>
</gene>
<dbReference type="EMBL" id="BARS01042705">
    <property type="protein sequence ID" value="GAG31667.1"/>
    <property type="molecule type" value="Genomic_DNA"/>
</dbReference>